<dbReference type="EMBL" id="BX548175">
    <property type="protein sequence ID" value="CAX31992.1"/>
    <property type="molecule type" value="Genomic_DNA"/>
</dbReference>
<proteinExistence type="predicted"/>
<gene>
    <name evidence="1" type="ordered locus">PMT_2474</name>
</gene>
<dbReference type="Proteomes" id="UP000001423">
    <property type="component" value="Chromosome"/>
</dbReference>
<keyword evidence="2" id="KW-1185">Reference proteome</keyword>
<dbReference type="eggNOG" id="ENOG5030S2D">
    <property type="taxonomic scope" value="Bacteria"/>
</dbReference>
<evidence type="ECO:0000313" key="1">
    <source>
        <dbReference type="EMBL" id="CAX31992.1"/>
    </source>
</evidence>
<accession>B9ERW7</accession>
<name>B9ERW7_PROMM</name>
<reference evidence="1 2" key="1">
    <citation type="journal article" date="2003" name="Nature">
        <title>Genome divergence in two Prochlorococcus ecotypes reflects oceanic niche differentiation.</title>
        <authorList>
            <person name="Rocap G."/>
            <person name="Larimer F.W."/>
            <person name="Lamerdin J.E."/>
            <person name="Malfatti S."/>
            <person name="Chain P."/>
            <person name="Ahlgren N.A."/>
            <person name="Arellano A."/>
            <person name="Coleman M."/>
            <person name="Hauser L."/>
            <person name="Hess W.R."/>
            <person name="Johnson Z.I."/>
            <person name="Land M.L."/>
            <person name="Lindell D."/>
            <person name="Post A.F."/>
            <person name="Regala W."/>
            <person name="Shah M."/>
            <person name="Shaw S.L."/>
            <person name="Steglich C."/>
            <person name="Sullivan M.B."/>
            <person name="Ting C.S."/>
            <person name="Tolonen A."/>
            <person name="Webb E.A."/>
            <person name="Zinser E.R."/>
            <person name="Chisholm S.W."/>
        </authorList>
    </citation>
    <scope>NUCLEOTIDE SEQUENCE [LARGE SCALE GENOMIC DNA]</scope>
    <source>
        <strain evidence="2">MIT 9313</strain>
    </source>
</reference>
<evidence type="ECO:0000313" key="2">
    <source>
        <dbReference type="Proteomes" id="UP000001423"/>
    </source>
</evidence>
<dbReference type="HOGENOM" id="CLU_2684871_0_0_3"/>
<dbReference type="AlphaFoldDB" id="B9ERW7"/>
<organism evidence="1 2">
    <name type="scientific">Prochlorococcus marinus (strain MIT 9313)</name>
    <dbReference type="NCBI Taxonomy" id="74547"/>
    <lineage>
        <taxon>Bacteria</taxon>
        <taxon>Bacillati</taxon>
        <taxon>Cyanobacteriota</taxon>
        <taxon>Cyanophyceae</taxon>
        <taxon>Synechococcales</taxon>
        <taxon>Prochlorococcaceae</taxon>
        <taxon>Prochlorococcus</taxon>
    </lineage>
</organism>
<sequence length="74" mass="7735">MSALVVMAFDDVDGRGGLFSARSGSDFEMDVMDVVMPAVLFASAVGPSIRPEIALLIAGGLFLLATQVFVKKEG</sequence>
<dbReference type="KEGG" id="pmt:PMT_2474"/>
<protein>
    <submittedName>
        <fullName evidence="1">Uncharacterized protein</fullName>
    </submittedName>
</protein>
<dbReference type="RefSeq" id="WP_041384382.1">
    <property type="nucleotide sequence ID" value="NC_005071.1"/>
</dbReference>